<evidence type="ECO:0000259" key="3">
    <source>
        <dbReference type="Pfam" id="PF03372"/>
    </source>
</evidence>
<dbReference type="SUPFAM" id="SSF56219">
    <property type="entry name" value="DNase I-like"/>
    <property type="match status" value="1"/>
</dbReference>
<accession>A0A8S3UTT2</accession>
<reference evidence="4" key="1">
    <citation type="submission" date="2021-03" db="EMBL/GenBank/DDBJ databases">
        <authorList>
            <person name="Bekaert M."/>
        </authorList>
    </citation>
    <scope>NUCLEOTIDE SEQUENCE</scope>
</reference>
<evidence type="ECO:0000313" key="4">
    <source>
        <dbReference type="EMBL" id="CAG2247455.1"/>
    </source>
</evidence>
<feature type="region of interest" description="Disordered" evidence="2">
    <location>
        <begin position="1849"/>
        <end position="1871"/>
    </location>
</feature>
<protein>
    <recommendedName>
        <fullName evidence="3">Endonuclease/exonuclease/phosphatase domain-containing protein</fullName>
    </recommendedName>
</protein>
<sequence>MSPRTVTSLKMCFLNLGGLMNKEGNKTDDPLFLNKIDKYDLAFFAETHIGYESNIHRIGPFNCYNVCRPKTRANNRFFGGLAVLVKKNIKPYVKILKNTCTDIMWIKLEKDFFGFQKDLYMCVVYNPPSMSSYTQGLDRDITECLEQETAKYMKMGNVLLCGDFNARIANSPDYILNDDQSYLPLFDNYPIDKQILKRQSSDTTIDSRGKSLLDLCILNQLRILNGRVLGDVFGKYTCYTPNGSSVVDYVMVSESILDQILYFYVHNFMPTISDCHCILEWEMSSKFTVDDNDCNINMFDKSPNFIWSDESPTNFQTALLLPDIQTQIDTFNKSIIKESQSSVDEAAAELSHIFLSAATNSLKRNKLRNKKIKTKKWFDGDLYHLRNKLISYGKIYSKFPYDPLVRGHYYKLNKQYSKLRKFKYKEYKKSLVEQLQNLHDDNPKSYWKLINDLKNNDNKDHSSAVAPSVWVSHFNGLYQLHESFKERVAKLEKKLDNLEKNVCFNNLDKLITEKEISFAISKLRCNKSPGLDNISNNMIKHSQNVLLSNMCDSARVDKFEMSDHQFEVKFDDMVVDQDYQDEEMFSQSAQKDQDLESDIDMIDEEIQRKNERIIQLELMLEEKQDWFNLKTQMVKKLEGELNYVHARHPERFTFDDTGTSLVPKSLEQTLKDLEREEREETFRTTYMPVYHRETEVFRKRGKYPTNVPYFNEVSMASEFLKKKYLEAFGECFSFDYKKKSFPLKPDPIPRKHIRPSHSSLIQREGNRKFLVSGHLGETELLPDITEACDLERFSEIPANESLTGLDDLKVTYAIENLTRTKNSQYDEDCDWKDMTSINIAYELKLDKQVNFDENQTRKKSGESSPKKPGIITNEPVEKNWWQGGDTFDMWRTRPKLGRPTSPRPFNDKNQADHANVVELINGNNQFNTVSGTTKNPPTETSKEHVLKKSLSMESVFEGDGTKMRPSFKWQMGDECVSLEKYIHVYTRNPEDLYEAVKKRAIEKEEEEDYEENELYHKEIKASLIGIDETKMKSNLRILDNFIREEEEKEKAKSTPKQVNSDNADEAIDGSLNEKIRAEEETTVLQPDQTGSCYEDIHGTDEVGYEKKMNTTFDIIEEIKASLIGFDKNKIKSNLRILDNLIREEEEKEKAKSELKQVHTENVDQAAVDVTGNDKIKDEKEKIVLLPDKTGSCYEDTDGTNEVGYEKKINTCFDIIFEKPKKIMSKPKLSSENRKPANLMPNVLDQNIKRNENKEDVKLEEKKINTGFDIMFDKPKKHTSKPKLSSEKRKTFNLMLNVTEPNIKSNENIEDVKLKEKKVNTSFDIMFDSPKKKRTKPKLTSAGRKANYQLKHYIDEKKDKSHDNEQKEDATTADNQIAVEKEEHALKKNVSFDVFFESQKKLKPKPKLSVINRKQEKETKYNSDDNEIRKEENHEKLPIVPSKTTEVNLSNGEKLGEKFTNGKLRGKFTSDVIRKDNNEIRFRFSFLHGTTTIPSRIPLMVRLFNGENTSLTRLNNERPRVNSARSIHVSVLKVTNTNRATMTGSLAVRSFAESNTSVRRGTDLKINSTRNAKSPNDDSRLPRKRERCTKLPRITRKSRIPVRIKGYVWNTFESEDKRKIDEGRRLLAPLSRIPILKDRIRRPSDCIIPRLDPNEHLPKISHYSCSKREEQAKLPEANRNLGSPNLVSICEKGERICPESTSEFLQLPSIPTQNAMVKTSHPVSTSGLTRHTQIHGRKDYLDENKIVSPSVMATLPPIIGRSDTYINRPFSASGFAKLPPINSTNKTIEMDRPRSSARLSPLFTAFENTEHRPLSACGSPKLPPIIDGNTIEMRPTSSLSGYTLLPPIQSYKRGSVEDEKVPAEQSNRSKGN</sequence>
<feature type="coiled-coil region" evidence="1">
    <location>
        <begin position="1127"/>
        <end position="1160"/>
    </location>
</feature>
<dbReference type="GO" id="GO:0003824">
    <property type="term" value="F:catalytic activity"/>
    <property type="evidence" value="ECO:0007669"/>
    <property type="project" value="InterPro"/>
</dbReference>
<evidence type="ECO:0000256" key="2">
    <source>
        <dbReference type="SAM" id="MobiDB-lite"/>
    </source>
</evidence>
<dbReference type="EMBL" id="CAJPWZ010002902">
    <property type="protein sequence ID" value="CAG2247455.1"/>
    <property type="molecule type" value="Genomic_DNA"/>
</dbReference>
<feature type="compositionally biased region" description="Basic and acidic residues" evidence="2">
    <location>
        <begin position="1353"/>
        <end position="1369"/>
    </location>
</feature>
<keyword evidence="1" id="KW-0175">Coiled coil</keyword>
<name>A0A8S3UTT2_MYTED</name>
<feature type="region of interest" description="Disordered" evidence="2">
    <location>
        <begin position="1353"/>
        <end position="1374"/>
    </location>
</feature>
<dbReference type="InterPro" id="IPR005135">
    <property type="entry name" value="Endo/exonuclease/phosphatase"/>
</dbReference>
<evidence type="ECO:0000256" key="1">
    <source>
        <dbReference type="SAM" id="Coils"/>
    </source>
</evidence>
<feature type="coiled-coil region" evidence="1">
    <location>
        <begin position="592"/>
        <end position="619"/>
    </location>
</feature>
<dbReference type="OrthoDB" id="6182125at2759"/>
<feature type="compositionally biased region" description="Polar residues" evidence="2">
    <location>
        <begin position="1557"/>
        <end position="1573"/>
    </location>
</feature>
<organism evidence="4 5">
    <name type="scientific">Mytilus edulis</name>
    <name type="common">Blue mussel</name>
    <dbReference type="NCBI Taxonomy" id="6550"/>
    <lineage>
        <taxon>Eukaryota</taxon>
        <taxon>Metazoa</taxon>
        <taxon>Spiralia</taxon>
        <taxon>Lophotrochozoa</taxon>
        <taxon>Mollusca</taxon>
        <taxon>Bivalvia</taxon>
        <taxon>Autobranchia</taxon>
        <taxon>Pteriomorphia</taxon>
        <taxon>Mytilida</taxon>
        <taxon>Mytiloidea</taxon>
        <taxon>Mytilidae</taxon>
        <taxon>Mytilinae</taxon>
        <taxon>Mytilus</taxon>
    </lineage>
</organism>
<evidence type="ECO:0000313" key="5">
    <source>
        <dbReference type="Proteomes" id="UP000683360"/>
    </source>
</evidence>
<dbReference type="InterPro" id="IPR036691">
    <property type="entry name" value="Endo/exonu/phosph_ase_sf"/>
</dbReference>
<dbReference type="Gene3D" id="3.60.10.10">
    <property type="entry name" value="Endonuclease/exonuclease/phosphatase"/>
    <property type="match status" value="1"/>
</dbReference>
<feature type="domain" description="Endonuclease/exonuclease/phosphatase" evidence="3">
    <location>
        <begin position="33"/>
        <end position="254"/>
    </location>
</feature>
<dbReference type="Proteomes" id="UP000683360">
    <property type="component" value="Unassembled WGS sequence"/>
</dbReference>
<feature type="region of interest" description="Disordered" evidence="2">
    <location>
        <begin position="1557"/>
        <end position="1583"/>
    </location>
</feature>
<keyword evidence="5" id="KW-1185">Reference proteome</keyword>
<comment type="caution">
    <text evidence="4">The sequence shown here is derived from an EMBL/GenBank/DDBJ whole genome shotgun (WGS) entry which is preliminary data.</text>
</comment>
<proteinExistence type="predicted"/>
<feature type="compositionally biased region" description="Basic and acidic residues" evidence="2">
    <location>
        <begin position="852"/>
        <end position="865"/>
    </location>
</feature>
<gene>
    <name evidence="4" type="ORF">MEDL_59323</name>
</gene>
<feature type="region of interest" description="Disordered" evidence="2">
    <location>
        <begin position="852"/>
        <end position="884"/>
    </location>
</feature>
<dbReference type="Pfam" id="PF03372">
    <property type="entry name" value="Exo_endo_phos"/>
    <property type="match status" value="1"/>
</dbReference>